<dbReference type="InterPro" id="IPR025737">
    <property type="entry name" value="FApF"/>
</dbReference>
<reference evidence="3 4" key="1">
    <citation type="submission" date="2020-06" db="EMBL/GenBank/DDBJ databases">
        <title>Draft genome of Uliginosibacterium sp. IMCC34675.</title>
        <authorList>
            <person name="Song J."/>
        </authorList>
    </citation>
    <scope>NUCLEOTIDE SEQUENCE [LARGE SCALE GENOMIC DNA]</scope>
    <source>
        <strain evidence="3 4">IMCC34675</strain>
    </source>
</reference>
<name>A0ABX2IL48_9RHOO</name>
<accession>A0ABX2IL48</accession>
<keyword evidence="2" id="KW-0732">Signal</keyword>
<dbReference type="EMBL" id="JABCSC020000001">
    <property type="protein sequence ID" value="NSL54760.1"/>
    <property type="molecule type" value="Genomic_DNA"/>
</dbReference>
<gene>
    <name evidence="3" type="ORF">HJ583_006970</name>
</gene>
<evidence type="ECO:0000256" key="2">
    <source>
        <dbReference type="SAM" id="SignalP"/>
    </source>
</evidence>
<dbReference type="RefSeq" id="WP_170021208.1">
    <property type="nucleotide sequence ID" value="NZ_JABCSC020000001.1"/>
</dbReference>
<dbReference type="PROSITE" id="PS51257">
    <property type="entry name" value="PROKAR_LIPOPROTEIN"/>
    <property type="match status" value="1"/>
</dbReference>
<dbReference type="Pfam" id="PF13557">
    <property type="entry name" value="Phenol_MetA_deg"/>
    <property type="match status" value="1"/>
</dbReference>
<evidence type="ECO:0000313" key="3">
    <source>
        <dbReference type="EMBL" id="NSL54760.1"/>
    </source>
</evidence>
<organism evidence="3 4">
    <name type="scientific">Uliginosibacterium aquaticum</name>
    <dbReference type="NCBI Taxonomy" id="2731212"/>
    <lineage>
        <taxon>Bacteria</taxon>
        <taxon>Pseudomonadati</taxon>
        <taxon>Pseudomonadota</taxon>
        <taxon>Betaproteobacteria</taxon>
        <taxon>Rhodocyclales</taxon>
        <taxon>Zoogloeaceae</taxon>
        <taxon>Uliginosibacterium</taxon>
    </lineage>
</organism>
<dbReference type="Proteomes" id="UP000778523">
    <property type="component" value="Unassembled WGS sequence"/>
</dbReference>
<feature type="region of interest" description="Disordered" evidence="1">
    <location>
        <begin position="61"/>
        <end position="81"/>
    </location>
</feature>
<protein>
    <submittedName>
        <fullName evidence="3">Transporter</fullName>
    </submittedName>
</protein>
<feature type="chain" id="PRO_5045342985" evidence="2">
    <location>
        <begin position="25"/>
        <end position="335"/>
    </location>
</feature>
<sequence>MKLIKATNIFTAVALTAACLPASATERGQLRALLGMPGQDMTAPLMPGFYLQTSLQSYSADKYRDNDGNSPPQVSDPSLPGLKIKQDTSVRAQVLATRATWLTESRLGEGRLGVSATLPLVNYEVETELSADDVPAAMQARVNAALASAGQASSGQKFGLGDIEVSPFIDWQGESSRTALAFGIVAPTGDYDKNRIANPGAGKFWTFRPVVTTGLVTESGWELGLRSTYNFNTRNTATDYRSGQYFHADGSVLYKLAESWRMGLQGYAIIQTTNDSGPGAPSTGNKARAFALGPAINWQDENGELGLEFKVLPEFGVRNRPEGITSWARVLVRLD</sequence>
<proteinExistence type="predicted"/>
<evidence type="ECO:0000313" key="4">
    <source>
        <dbReference type="Proteomes" id="UP000778523"/>
    </source>
</evidence>
<keyword evidence="4" id="KW-1185">Reference proteome</keyword>
<feature type="signal peptide" evidence="2">
    <location>
        <begin position="1"/>
        <end position="24"/>
    </location>
</feature>
<comment type="caution">
    <text evidence="3">The sequence shown here is derived from an EMBL/GenBank/DDBJ whole genome shotgun (WGS) entry which is preliminary data.</text>
</comment>
<evidence type="ECO:0000256" key="1">
    <source>
        <dbReference type="SAM" id="MobiDB-lite"/>
    </source>
</evidence>